<reference evidence="2" key="1">
    <citation type="submission" date="2022-10" db="EMBL/GenBank/DDBJ databases">
        <authorList>
            <person name="Chen Y."/>
            <person name="Dougan E. K."/>
            <person name="Chan C."/>
            <person name="Rhodes N."/>
            <person name="Thang M."/>
        </authorList>
    </citation>
    <scope>NUCLEOTIDE SEQUENCE</scope>
</reference>
<evidence type="ECO:0000313" key="4">
    <source>
        <dbReference type="Proteomes" id="UP001152797"/>
    </source>
</evidence>
<proteinExistence type="predicted"/>
<evidence type="ECO:0000256" key="1">
    <source>
        <dbReference type="SAM" id="MobiDB-lite"/>
    </source>
</evidence>
<dbReference type="AlphaFoldDB" id="A0A9P1D8T5"/>
<name>A0A9P1D8T5_9DINO</name>
<feature type="region of interest" description="Disordered" evidence="1">
    <location>
        <begin position="161"/>
        <end position="225"/>
    </location>
</feature>
<evidence type="ECO:0000313" key="3">
    <source>
        <dbReference type="EMBL" id="CAL4792050.1"/>
    </source>
</evidence>
<feature type="compositionally biased region" description="Polar residues" evidence="1">
    <location>
        <begin position="195"/>
        <end position="207"/>
    </location>
</feature>
<organism evidence="2">
    <name type="scientific">Cladocopium goreaui</name>
    <dbReference type="NCBI Taxonomy" id="2562237"/>
    <lineage>
        <taxon>Eukaryota</taxon>
        <taxon>Sar</taxon>
        <taxon>Alveolata</taxon>
        <taxon>Dinophyceae</taxon>
        <taxon>Suessiales</taxon>
        <taxon>Symbiodiniaceae</taxon>
        <taxon>Cladocopium</taxon>
    </lineage>
</organism>
<evidence type="ECO:0000313" key="2">
    <source>
        <dbReference type="EMBL" id="CAI4004738.1"/>
    </source>
</evidence>
<keyword evidence="4" id="KW-1185">Reference proteome</keyword>
<reference evidence="3 4" key="2">
    <citation type="submission" date="2024-05" db="EMBL/GenBank/DDBJ databases">
        <authorList>
            <person name="Chen Y."/>
            <person name="Shah S."/>
            <person name="Dougan E. K."/>
            <person name="Thang M."/>
            <person name="Chan C."/>
        </authorList>
    </citation>
    <scope>NUCLEOTIDE SEQUENCE [LARGE SCALE GENOMIC DNA]</scope>
</reference>
<dbReference type="EMBL" id="CAMXCT010003481">
    <property type="protein sequence ID" value="CAI4004738.1"/>
    <property type="molecule type" value="Genomic_DNA"/>
</dbReference>
<accession>A0A9P1D8T5</accession>
<feature type="compositionally biased region" description="Polar residues" evidence="1">
    <location>
        <begin position="171"/>
        <end position="184"/>
    </location>
</feature>
<comment type="caution">
    <text evidence="2">The sequence shown here is derived from an EMBL/GenBank/DDBJ whole genome shotgun (WGS) entry which is preliminary data.</text>
</comment>
<gene>
    <name evidence="2" type="ORF">C1SCF055_LOCUS30511</name>
</gene>
<protein>
    <submittedName>
        <fullName evidence="2">Uncharacterized protein</fullName>
    </submittedName>
</protein>
<dbReference type="EMBL" id="CAMXCT030003481">
    <property type="protein sequence ID" value="CAL4792050.1"/>
    <property type="molecule type" value="Genomic_DNA"/>
</dbReference>
<dbReference type="Proteomes" id="UP001152797">
    <property type="component" value="Unassembled WGS sequence"/>
</dbReference>
<sequence length="695" mass="76665">MVRRSFSWPGDIVSKEDVVSAVSTDAHSESPSNAEAFPALPCGLELTAVARDRTTPMDSGESECDMDRDSTMYALDTGYETSSEYGFRPWPQTSVQEVGVRESPPVPLVPVVLHQPITAMPCQPFMAGQDQNLVMCQIPHLYPPWLCVPVALQSTCATSSNYHPSAVPTPATENPSGRVSTSKTGSRKKNGSKAKISQSQGSRQSAMDKTGNGPKLKGTASHSEQHPALVDAVAASETSKQSSACARSWQSAHDAACAEILQAATREHKDSAMQPSAWVNQKGNEPKPEIHEKLLAGCTDNLCFLIRQPEELANFNLVRDSGFQRQVQEFLLDPDFLWSSLAAVKMPQYQTSANYGISGHDSDILGVIVIKSSDCCVMPLKISVGIWLRKEDTRVLRRIVSQVVLQVVGASPLQKNFDIRRNRFTLEGVHKTTPIEMLIQTFIKDESLPEVDAIDLNVALDSDELKELQQGFQSRNLKLTGQEGDFCSLAERVRQRFKSRPKLPDFLGKDKSFKGSWLPGTLFQCTLSESPLQFTQCDWRKELDGHIVVLLPWQNRQGRTDSLQLEEDHALVARVDTTSPSIYLVPRIVLHPVTLRKPSKEGQDCNEKKMSSYLGRSYKFKVLVRSGATWQEPLQASLCTQLVGPSRCLVQLRDDSDQTNATPVEVEVDAVTLAMDLPSKCLAKGQDATIVAYHG</sequence>
<dbReference type="EMBL" id="CAMXCT020003481">
    <property type="protein sequence ID" value="CAL1158113.1"/>
    <property type="molecule type" value="Genomic_DNA"/>
</dbReference>